<reference evidence="4" key="1">
    <citation type="submission" date="2019-11" db="EMBL/GenBank/DDBJ databases">
        <title>Microbial mats filling the niche in hypersaline microbial mats.</title>
        <authorList>
            <person name="Wong H.L."/>
            <person name="Macleod F.I."/>
            <person name="White R.A. III"/>
            <person name="Burns B.P."/>
        </authorList>
    </citation>
    <scope>NUCLEOTIDE SEQUENCE</scope>
    <source>
        <strain evidence="4">Rbin_158</strain>
    </source>
</reference>
<evidence type="ECO:0000313" key="5">
    <source>
        <dbReference type="Proteomes" id="UP000649604"/>
    </source>
</evidence>
<evidence type="ECO:0000256" key="2">
    <source>
        <dbReference type="SAM" id="SignalP"/>
    </source>
</evidence>
<keyword evidence="1" id="KW-1133">Transmembrane helix</keyword>
<proteinExistence type="predicted"/>
<dbReference type="NCBIfam" id="TIGR02595">
    <property type="entry name" value="PEP_CTERM"/>
    <property type="match status" value="1"/>
</dbReference>
<dbReference type="Pfam" id="PF07589">
    <property type="entry name" value="PEP-CTERM"/>
    <property type="match status" value="1"/>
</dbReference>
<feature type="transmembrane region" description="Helical" evidence="1">
    <location>
        <begin position="195"/>
        <end position="212"/>
    </location>
</feature>
<dbReference type="InterPro" id="IPR013424">
    <property type="entry name" value="Ice-binding_C"/>
</dbReference>
<comment type="caution">
    <text evidence="4">The sequence shown here is derived from an EMBL/GenBank/DDBJ whole genome shotgun (WGS) entry which is preliminary data.</text>
</comment>
<feature type="domain" description="Ice-binding protein C-terminal" evidence="3">
    <location>
        <begin position="191"/>
        <end position="214"/>
    </location>
</feature>
<evidence type="ECO:0000313" key="4">
    <source>
        <dbReference type="EMBL" id="MBD3325229.1"/>
    </source>
</evidence>
<feature type="chain" id="PRO_5039271778" evidence="2">
    <location>
        <begin position="36"/>
        <end position="221"/>
    </location>
</feature>
<keyword evidence="1" id="KW-0472">Membrane</keyword>
<organism evidence="4 5">
    <name type="scientific">candidate division KSB3 bacterium</name>
    <dbReference type="NCBI Taxonomy" id="2044937"/>
    <lineage>
        <taxon>Bacteria</taxon>
        <taxon>candidate division KSB3</taxon>
    </lineage>
</organism>
<dbReference type="AlphaFoldDB" id="A0A9D5Q5V8"/>
<keyword evidence="1" id="KW-0812">Transmembrane</keyword>
<evidence type="ECO:0000259" key="3">
    <source>
        <dbReference type="Pfam" id="PF07589"/>
    </source>
</evidence>
<feature type="signal peptide" evidence="2">
    <location>
        <begin position="1"/>
        <end position="35"/>
    </location>
</feature>
<name>A0A9D5Q5V8_9BACT</name>
<sequence length="221" mass="23799">MDNHFHSKEVTIMKKLLVVSCAFLFVVGFTGAAHAYELTFDDIASDAKGTISSYGGFEWQNFGYQRAPDYTLANLLGAADGEYVAYNISTSGASSITLSDGVFDFVGATLVSRLATGLEVGVTGRLDGVEVYNTSVTLSTTPASVQFDFAGIDELIFDPISADEYFGMDNFTYNIPEALTLQTVQSQVVVATPEPSTLVLLGVGLLGFLGIARKRQRRSRK</sequence>
<evidence type="ECO:0000256" key="1">
    <source>
        <dbReference type="SAM" id="Phobius"/>
    </source>
</evidence>
<gene>
    <name evidence="4" type="ORF">GF339_11635</name>
</gene>
<accession>A0A9D5Q5V8</accession>
<dbReference type="EMBL" id="WJJP01000381">
    <property type="protein sequence ID" value="MBD3325229.1"/>
    <property type="molecule type" value="Genomic_DNA"/>
</dbReference>
<dbReference type="Proteomes" id="UP000649604">
    <property type="component" value="Unassembled WGS sequence"/>
</dbReference>
<keyword evidence="2" id="KW-0732">Signal</keyword>
<protein>
    <submittedName>
        <fullName evidence="4">PEP-CTERM sorting domain-containing protein</fullName>
    </submittedName>
</protein>